<gene>
    <name evidence="3" type="primary">rplU</name>
    <name evidence="5" type="ORF">A2125_00695</name>
</gene>
<reference evidence="5 6" key="1">
    <citation type="journal article" date="2016" name="Nat. Commun.">
        <title>Thousands of microbial genomes shed light on interconnected biogeochemical processes in an aquifer system.</title>
        <authorList>
            <person name="Anantharaman K."/>
            <person name="Brown C.T."/>
            <person name="Hug L.A."/>
            <person name="Sharon I."/>
            <person name="Castelle C.J."/>
            <person name="Probst A.J."/>
            <person name="Thomas B.C."/>
            <person name="Singh A."/>
            <person name="Wilkins M.J."/>
            <person name="Karaoz U."/>
            <person name="Brodie E.L."/>
            <person name="Williams K.H."/>
            <person name="Hubbard S.S."/>
            <person name="Banfield J.F."/>
        </authorList>
    </citation>
    <scope>NUCLEOTIDE SEQUENCE [LARGE SCALE GENOMIC DNA]</scope>
</reference>
<evidence type="ECO:0000256" key="1">
    <source>
        <dbReference type="ARBA" id="ARBA00022980"/>
    </source>
</evidence>
<comment type="subunit">
    <text evidence="3">Part of the 50S ribosomal subunit. Contacts protein L20.</text>
</comment>
<keyword evidence="3 4" id="KW-0699">rRNA-binding</keyword>
<accession>A0A1F7WRR6</accession>
<dbReference type="InterPro" id="IPR001787">
    <property type="entry name" value="Ribosomal_bL21"/>
</dbReference>
<protein>
    <recommendedName>
        <fullName evidence="3">Large ribosomal subunit protein bL21</fullName>
    </recommendedName>
</protein>
<proteinExistence type="inferred from homology"/>
<dbReference type="GO" id="GO:1990904">
    <property type="term" value="C:ribonucleoprotein complex"/>
    <property type="evidence" value="ECO:0007669"/>
    <property type="project" value="UniProtKB-KW"/>
</dbReference>
<comment type="function">
    <text evidence="3 4">This protein binds to 23S rRNA in the presence of protein L20.</text>
</comment>
<dbReference type="InterPro" id="IPR036164">
    <property type="entry name" value="bL21-like_sf"/>
</dbReference>
<dbReference type="HAMAP" id="MF_01363">
    <property type="entry name" value="Ribosomal_bL21"/>
    <property type="match status" value="1"/>
</dbReference>
<dbReference type="GO" id="GO:0006412">
    <property type="term" value="P:translation"/>
    <property type="evidence" value="ECO:0007669"/>
    <property type="project" value="UniProtKB-UniRule"/>
</dbReference>
<dbReference type="GO" id="GO:0003735">
    <property type="term" value="F:structural constituent of ribosome"/>
    <property type="evidence" value="ECO:0007669"/>
    <property type="project" value="InterPro"/>
</dbReference>
<dbReference type="GO" id="GO:0005737">
    <property type="term" value="C:cytoplasm"/>
    <property type="evidence" value="ECO:0007669"/>
    <property type="project" value="UniProtKB-ARBA"/>
</dbReference>
<sequence length="100" mass="11247">MKYAVVRIKGKQYKVKEGEEFLADKLGQDLIPEVLLVADEEKVQIGKPVLSKAKVVLHITTPLQKGEKIHVRTFKAKARIRKHIGSRAVYTLLKVKSISA</sequence>
<dbReference type="SUPFAM" id="SSF141091">
    <property type="entry name" value="L21p-like"/>
    <property type="match status" value="1"/>
</dbReference>
<dbReference type="Proteomes" id="UP000178812">
    <property type="component" value="Unassembled WGS sequence"/>
</dbReference>
<comment type="caution">
    <text evidence="5">The sequence shown here is derived from an EMBL/GenBank/DDBJ whole genome shotgun (WGS) entry which is preliminary data.</text>
</comment>
<organism evidence="5 6">
    <name type="scientific">Candidatus Woesebacteria bacterium GWB1_43_5</name>
    <dbReference type="NCBI Taxonomy" id="1802474"/>
    <lineage>
        <taxon>Bacteria</taxon>
        <taxon>Candidatus Woeseibacteriota</taxon>
    </lineage>
</organism>
<evidence type="ECO:0000256" key="3">
    <source>
        <dbReference type="HAMAP-Rule" id="MF_01363"/>
    </source>
</evidence>
<keyword evidence="1 3" id="KW-0689">Ribosomal protein</keyword>
<comment type="similarity">
    <text evidence="3 4">Belongs to the bacterial ribosomal protein bL21 family.</text>
</comment>
<dbReference type="EMBL" id="MGFM01000041">
    <property type="protein sequence ID" value="OGM05287.1"/>
    <property type="molecule type" value="Genomic_DNA"/>
</dbReference>
<keyword evidence="2 3" id="KW-0687">Ribonucleoprotein</keyword>
<dbReference type="AlphaFoldDB" id="A0A1F7WRR6"/>
<evidence type="ECO:0000256" key="2">
    <source>
        <dbReference type="ARBA" id="ARBA00023274"/>
    </source>
</evidence>
<dbReference type="Pfam" id="PF00829">
    <property type="entry name" value="Ribosomal_L21p"/>
    <property type="match status" value="1"/>
</dbReference>
<evidence type="ECO:0000313" key="6">
    <source>
        <dbReference type="Proteomes" id="UP000178812"/>
    </source>
</evidence>
<dbReference type="GO" id="GO:0019843">
    <property type="term" value="F:rRNA binding"/>
    <property type="evidence" value="ECO:0007669"/>
    <property type="project" value="UniProtKB-UniRule"/>
</dbReference>
<dbReference type="NCBIfam" id="TIGR00061">
    <property type="entry name" value="L21"/>
    <property type="match status" value="1"/>
</dbReference>
<dbReference type="GO" id="GO:0005840">
    <property type="term" value="C:ribosome"/>
    <property type="evidence" value="ECO:0007669"/>
    <property type="project" value="UniProtKB-KW"/>
</dbReference>
<keyword evidence="3 4" id="KW-0694">RNA-binding</keyword>
<dbReference type="InterPro" id="IPR028909">
    <property type="entry name" value="bL21-like"/>
</dbReference>
<evidence type="ECO:0000256" key="4">
    <source>
        <dbReference type="RuleBase" id="RU000562"/>
    </source>
</evidence>
<evidence type="ECO:0000313" key="5">
    <source>
        <dbReference type="EMBL" id="OGM05287.1"/>
    </source>
</evidence>
<name>A0A1F7WRR6_9BACT</name>